<dbReference type="Pfam" id="PF17762">
    <property type="entry name" value="HTH_ParB"/>
    <property type="match status" value="1"/>
</dbReference>
<dbReference type="Proteomes" id="UP001198242">
    <property type="component" value="Unassembled WGS sequence"/>
</dbReference>
<reference evidence="5 6" key="1">
    <citation type="submission" date="2021-10" db="EMBL/GenBank/DDBJ databases">
        <title>Anaerobic single-cell dispensing facilitates the cultivation of human gut bacteria.</title>
        <authorList>
            <person name="Afrizal A."/>
        </authorList>
    </citation>
    <scope>NUCLEOTIDE SEQUENCE [LARGE SCALE GENOMIC DNA]</scope>
    <source>
        <strain evidence="5 6">CLA-AA-H232</strain>
    </source>
</reference>
<dbReference type="SUPFAM" id="SSF110849">
    <property type="entry name" value="ParB/Sulfiredoxin"/>
    <property type="match status" value="1"/>
</dbReference>
<dbReference type="InterPro" id="IPR050336">
    <property type="entry name" value="Chromosome_partition/occlusion"/>
</dbReference>
<dbReference type="InterPro" id="IPR003115">
    <property type="entry name" value="ParB_N"/>
</dbReference>
<evidence type="ECO:0000313" key="5">
    <source>
        <dbReference type="EMBL" id="MCC2210782.1"/>
    </source>
</evidence>
<evidence type="ECO:0000256" key="2">
    <source>
        <dbReference type="ARBA" id="ARBA00022829"/>
    </source>
</evidence>
<dbReference type="NCBIfam" id="TIGR00180">
    <property type="entry name" value="parB_part"/>
    <property type="match status" value="1"/>
</dbReference>
<protein>
    <submittedName>
        <fullName evidence="5">ParB/RepB/Spo0J family partition protein</fullName>
    </submittedName>
</protein>
<feature type="coiled-coil region" evidence="3">
    <location>
        <begin position="290"/>
        <end position="330"/>
    </location>
</feature>
<dbReference type="Gene3D" id="1.10.10.2830">
    <property type="match status" value="1"/>
</dbReference>
<feature type="domain" description="ParB-like N-terminal" evidence="4">
    <location>
        <begin position="31"/>
        <end position="122"/>
    </location>
</feature>
<dbReference type="PANTHER" id="PTHR33375:SF1">
    <property type="entry name" value="CHROMOSOME-PARTITIONING PROTEIN PARB-RELATED"/>
    <property type="match status" value="1"/>
</dbReference>
<dbReference type="Gene3D" id="3.90.1530.30">
    <property type="match status" value="1"/>
</dbReference>
<dbReference type="InterPro" id="IPR041468">
    <property type="entry name" value="HTH_ParB/Spo0J"/>
</dbReference>
<evidence type="ECO:0000313" key="6">
    <source>
        <dbReference type="Proteomes" id="UP001198242"/>
    </source>
</evidence>
<dbReference type="InterPro" id="IPR004437">
    <property type="entry name" value="ParB/RepB/Spo0J"/>
</dbReference>
<dbReference type="SUPFAM" id="SSF109709">
    <property type="entry name" value="KorB DNA-binding domain-like"/>
    <property type="match status" value="1"/>
</dbReference>
<keyword evidence="6" id="KW-1185">Reference proteome</keyword>
<dbReference type="EMBL" id="JAJEQM010000010">
    <property type="protein sequence ID" value="MCC2210782.1"/>
    <property type="molecule type" value="Genomic_DNA"/>
</dbReference>
<dbReference type="GO" id="GO:0007059">
    <property type="term" value="P:chromosome segregation"/>
    <property type="evidence" value="ECO:0007669"/>
    <property type="project" value="UniProtKB-KW"/>
</dbReference>
<dbReference type="PANTHER" id="PTHR33375">
    <property type="entry name" value="CHROMOSOME-PARTITIONING PROTEIN PARB-RELATED"/>
    <property type="match status" value="1"/>
</dbReference>
<organism evidence="5 6">
    <name type="scientific">Hominilimicola fabiformis</name>
    <dbReference type="NCBI Taxonomy" id="2885356"/>
    <lineage>
        <taxon>Bacteria</taxon>
        <taxon>Bacillati</taxon>
        <taxon>Bacillota</taxon>
        <taxon>Clostridia</taxon>
        <taxon>Eubacteriales</taxon>
        <taxon>Oscillospiraceae</taxon>
        <taxon>Hominilimicola</taxon>
    </lineage>
</organism>
<accession>A0AAE3DZK3</accession>
<sequence length="469" mass="54246">METTNQNNLDKIISQDTEKINNDEQTKSEIVYIEVDKLHPHDANPRKNIGDVTELADSIKKNGILQNLTVVPATGYWYGEYTVIIGHRRLAAAKQAGLKTVPCVIREMGPKEQIATMLLENMQRSDLTVYEQAQGIQMMLDLGETVETVAEKTGFSESTVRRRTRLLKLDSDVFKETEGRQITMSEYDKLFEIKDDKKRNEVLKTIGTNNFENNLLRAVNAEKEIEKRKQLFEKLNKIAEKITDTDGLVYVSWCANVENINDFSIPDDTKLYYKCYGSGVGVSLYRSRTAEEEQTRQQIQKEQVEQAERENKIKEERDNRIQRLKEATERAYNLRRNFVKDFKLNEKATSKNLENFLITALLEDNCFDVEKFLNMLDVEYDEDDISDTRDVQRIYNLSSKTQQNKMVIAGYVLYGDNTVTNCFDYKGCYCGNEELQRLYDGLTTIGYEMSDEEKALMDGTHELYTAEDE</sequence>
<name>A0AAE3DZK3_9FIRM</name>
<dbReference type="AlphaFoldDB" id="A0AAE3DZK3"/>
<comment type="caution">
    <text evidence="5">The sequence shown here is derived from an EMBL/GenBank/DDBJ whole genome shotgun (WGS) entry which is preliminary data.</text>
</comment>
<dbReference type="SMART" id="SM00470">
    <property type="entry name" value="ParB"/>
    <property type="match status" value="1"/>
</dbReference>
<evidence type="ECO:0000259" key="4">
    <source>
        <dbReference type="SMART" id="SM00470"/>
    </source>
</evidence>
<evidence type="ECO:0000256" key="3">
    <source>
        <dbReference type="SAM" id="Coils"/>
    </source>
</evidence>
<proteinExistence type="inferred from homology"/>
<gene>
    <name evidence="5" type="ORF">LKE05_08265</name>
</gene>
<comment type="similarity">
    <text evidence="1">Belongs to the ParB family.</text>
</comment>
<dbReference type="InterPro" id="IPR036086">
    <property type="entry name" value="ParB/Sulfiredoxin_sf"/>
</dbReference>
<evidence type="ECO:0000256" key="1">
    <source>
        <dbReference type="ARBA" id="ARBA00006295"/>
    </source>
</evidence>
<dbReference type="Pfam" id="PF02195">
    <property type="entry name" value="ParB_N"/>
    <property type="match status" value="1"/>
</dbReference>
<dbReference type="GO" id="GO:0003677">
    <property type="term" value="F:DNA binding"/>
    <property type="evidence" value="ECO:0007669"/>
    <property type="project" value="InterPro"/>
</dbReference>
<keyword evidence="2" id="KW-0159">Chromosome partition</keyword>
<dbReference type="GO" id="GO:0005694">
    <property type="term" value="C:chromosome"/>
    <property type="evidence" value="ECO:0007669"/>
    <property type="project" value="TreeGrafter"/>
</dbReference>
<dbReference type="RefSeq" id="WP_308456512.1">
    <property type="nucleotide sequence ID" value="NZ_JAJEQM010000010.1"/>
</dbReference>
<keyword evidence="3" id="KW-0175">Coiled coil</keyword>